<dbReference type="Pfam" id="PF00892">
    <property type="entry name" value="EamA"/>
    <property type="match status" value="2"/>
</dbReference>
<evidence type="ECO:0000313" key="3">
    <source>
        <dbReference type="EMBL" id="MCP8939708.1"/>
    </source>
</evidence>
<evidence type="ECO:0000259" key="2">
    <source>
        <dbReference type="Pfam" id="PF00892"/>
    </source>
</evidence>
<evidence type="ECO:0000313" key="4">
    <source>
        <dbReference type="Proteomes" id="UP001205890"/>
    </source>
</evidence>
<accession>A0ABT1LHJ7</accession>
<feature type="transmembrane region" description="Helical" evidence="1">
    <location>
        <begin position="160"/>
        <end position="178"/>
    </location>
</feature>
<keyword evidence="1" id="KW-1133">Transmembrane helix</keyword>
<dbReference type="SUPFAM" id="SSF103481">
    <property type="entry name" value="Multidrug resistance efflux transporter EmrE"/>
    <property type="match status" value="2"/>
</dbReference>
<feature type="transmembrane region" description="Helical" evidence="1">
    <location>
        <begin position="105"/>
        <end position="124"/>
    </location>
</feature>
<dbReference type="PANTHER" id="PTHR22911:SF103">
    <property type="entry name" value="BLR2811 PROTEIN"/>
    <property type="match status" value="1"/>
</dbReference>
<dbReference type="InterPro" id="IPR037185">
    <property type="entry name" value="EmrE-like"/>
</dbReference>
<dbReference type="InterPro" id="IPR000620">
    <property type="entry name" value="EamA_dom"/>
</dbReference>
<comment type="caution">
    <text evidence="3">The sequence shown here is derived from an EMBL/GenBank/DDBJ whole genome shotgun (WGS) entry which is preliminary data.</text>
</comment>
<keyword evidence="4" id="KW-1185">Reference proteome</keyword>
<sequence>MQQTQGETTREAGRERLVGIVLMCGAVLLFSVLDGTAKYLSRELPTPQIVWARYFANVLLVLAVLNPWTRPGVARARKPMLQVVRSCLLLGSTALNFLAVRYLQLAETITITFMTPLLVALLALPILGERIGPRRLAAIVVGFAGVLLVARPGVGGIHPAALFSVAGCVCYAFYGILTRMLATHDKAETTLVYSGLAGVVLLTPLLPLFWVQPPTALAWALMLSMGVYASVGHYLLILAHQRAPAAILSPFMYTQLVWMIGIGYFVFGDLPDRWTLAGGLVVAGSGLYLLSAERSRR</sequence>
<dbReference type="PANTHER" id="PTHR22911">
    <property type="entry name" value="ACYL-MALONYL CONDENSING ENZYME-RELATED"/>
    <property type="match status" value="1"/>
</dbReference>
<name>A0ABT1LHJ7_9HYPH</name>
<feature type="transmembrane region" description="Helical" evidence="1">
    <location>
        <begin position="273"/>
        <end position="291"/>
    </location>
</feature>
<dbReference type="RefSeq" id="WP_254743610.1">
    <property type="nucleotide sequence ID" value="NZ_JANCLU010000014.1"/>
</dbReference>
<feature type="transmembrane region" description="Helical" evidence="1">
    <location>
        <begin position="17"/>
        <end position="37"/>
    </location>
</feature>
<feature type="transmembrane region" description="Helical" evidence="1">
    <location>
        <begin position="216"/>
        <end position="238"/>
    </location>
</feature>
<gene>
    <name evidence="3" type="ORF">NK718_14360</name>
</gene>
<reference evidence="3 4" key="1">
    <citation type="submission" date="2022-07" db="EMBL/GenBank/DDBJ databases">
        <authorList>
            <person name="Li W.-J."/>
            <person name="Deng Q.-Q."/>
        </authorList>
    </citation>
    <scope>NUCLEOTIDE SEQUENCE [LARGE SCALE GENOMIC DNA]</scope>
    <source>
        <strain evidence="3 4">SYSU M60028</strain>
    </source>
</reference>
<feature type="transmembrane region" description="Helical" evidence="1">
    <location>
        <begin position="136"/>
        <end position="154"/>
    </location>
</feature>
<keyword evidence="1" id="KW-0472">Membrane</keyword>
<dbReference type="Gene3D" id="1.10.3730.20">
    <property type="match status" value="1"/>
</dbReference>
<organism evidence="3 4">
    <name type="scientific">Alsobacter ponti</name>
    <dbReference type="NCBI Taxonomy" id="2962936"/>
    <lineage>
        <taxon>Bacteria</taxon>
        <taxon>Pseudomonadati</taxon>
        <taxon>Pseudomonadota</taxon>
        <taxon>Alphaproteobacteria</taxon>
        <taxon>Hyphomicrobiales</taxon>
        <taxon>Alsobacteraceae</taxon>
        <taxon>Alsobacter</taxon>
    </lineage>
</organism>
<feature type="transmembrane region" description="Helical" evidence="1">
    <location>
        <begin position="80"/>
        <end position="99"/>
    </location>
</feature>
<proteinExistence type="predicted"/>
<protein>
    <submittedName>
        <fullName evidence="3">DMT family transporter</fullName>
    </submittedName>
</protein>
<dbReference type="Proteomes" id="UP001205890">
    <property type="component" value="Unassembled WGS sequence"/>
</dbReference>
<evidence type="ECO:0000256" key="1">
    <source>
        <dbReference type="SAM" id="Phobius"/>
    </source>
</evidence>
<dbReference type="EMBL" id="JANCLU010000014">
    <property type="protein sequence ID" value="MCP8939708.1"/>
    <property type="molecule type" value="Genomic_DNA"/>
</dbReference>
<feature type="domain" description="EamA" evidence="2">
    <location>
        <begin position="18"/>
        <end position="150"/>
    </location>
</feature>
<feature type="transmembrane region" description="Helical" evidence="1">
    <location>
        <begin position="49"/>
        <end position="68"/>
    </location>
</feature>
<feature type="transmembrane region" description="Helical" evidence="1">
    <location>
        <begin position="245"/>
        <end position="267"/>
    </location>
</feature>
<feature type="transmembrane region" description="Helical" evidence="1">
    <location>
        <begin position="190"/>
        <end position="210"/>
    </location>
</feature>
<feature type="domain" description="EamA" evidence="2">
    <location>
        <begin position="160"/>
        <end position="290"/>
    </location>
</feature>
<keyword evidence="1" id="KW-0812">Transmembrane</keyword>